<comment type="caution">
    <text evidence="1">The sequence shown here is derived from an EMBL/GenBank/DDBJ whole genome shotgun (WGS) entry which is preliminary data.</text>
</comment>
<evidence type="ECO:0000313" key="1">
    <source>
        <dbReference type="EMBL" id="GIY23853.1"/>
    </source>
</evidence>
<keyword evidence="2" id="KW-1185">Reference proteome</keyword>
<dbReference type="Proteomes" id="UP001054837">
    <property type="component" value="Unassembled WGS sequence"/>
</dbReference>
<evidence type="ECO:0008006" key="3">
    <source>
        <dbReference type="Google" id="ProtNLM"/>
    </source>
</evidence>
<dbReference type="AlphaFoldDB" id="A0AAV4RVE7"/>
<reference evidence="1 2" key="1">
    <citation type="submission" date="2021-06" db="EMBL/GenBank/DDBJ databases">
        <title>Caerostris darwini draft genome.</title>
        <authorList>
            <person name="Kono N."/>
            <person name="Arakawa K."/>
        </authorList>
    </citation>
    <scope>NUCLEOTIDE SEQUENCE [LARGE SCALE GENOMIC DNA]</scope>
</reference>
<dbReference type="EMBL" id="BPLQ01006596">
    <property type="protein sequence ID" value="GIY23853.1"/>
    <property type="molecule type" value="Genomic_DNA"/>
</dbReference>
<gene>
    <name evidence="1" type="ORF">CDAR_429251</name>
</gene>
<sequence>MNFETFDFKYQILQVEFHQNNEVLTECLTLTLFQQQIDLKLRYRVILNKDHILVKNSNQFSEAIEHFLPLNKQGRRKKIRFPFSNNRMFLKYTQYFILEITHGSLSPNNVTIVPRIARKKGLNGPEEKLVIKGL</sequence>
<accession>A0AAV4RVE7</accession>
<protein>
    <recommendedName>
        <fullName evidence="3">Ribosomal protein S10</fullName>
    </recommendedName>
</protein>
<name>A0AAV4RVE7_9ARAC</name>
<organism evidence="1 2">
    <name type="scientific">Caerostris darwini</name>
    <dbReference type="NCBI Taxonomy" id="1538125"/>
    <lineage>
        <taxon>Eukaryota</taxon>
        <taxon>Metazoa</taxon>
        <taxon>Ecdysozoa</taxon>
        <taxon>Arthropoda</taxon>
        <taxon>Chelicerata</taxon>
        <taxon>Arachnida</taxon>
        <taxon>Araneae</taxon>
        <taxon>Araneomorphae</taxon>
        <taxon>Entelegynae</taxon>
        <taxon>Araneoidea</taxon>
        <taxon>Araneidae</taxon>
        <taxon>Caerostris</taxon>
    </lineage>
</organism>
<evidence type="ECO:0000313" key="2">
    <source>
        <dbReference type="Proteomes" id="UP001054837"/>
    </source>
</evidence>
<proteinExistence type="predicted"/>